<dbReference type="Proteomes" id="UP000663937">
    <property type="component" value="Chromosome"/>
</dbReference>
<dbReference type="InterPro" id="IPR010982">
    <property type="entry name" value="Lambda_DNA-bd_dom_sf"/>
</dbReference>
<organism evidence="3 4">
    <name type="scientific">Pengzhenrongella sicca</name>
    <dbReference type="NCBI Taxonomy" id="2819238"/>
    <lineage>
        <taxon>Bacteria</taxon>
        <taxon>Bacillati</taxon>
        <taxon>Actinomycetota</taxon>
        <taxon>Actinomycetes</taxon>
        <taxon>Micrococcales</taxon>
        <taxon>Pengzhenrongella</taxon>
    </lineage>
</organism>
<dbReference type="CDD" id="cd00093">
    <property type="entry name" value="HTH_XRE"/>
    <property type="match status" value="1"/>
</dbReference>
<dbReference type="EMBL" id="CP071868">
    <property type="protein sequence ID" value="QTE30952.1"/>
    <property type="molecule type" value="Genomic_DNA"/>
</dbReference>
<dbReference type="PANTHER" id="PTHR35010">
    <property type="entry name" value="BLL4672 PROTEIN-RELATED"/>
    <property type="match status" value="1"/>
</dbReference>
<dbReference type="GO" id="GO:0003677">
    <property type="term" value="F:DNA binding"/>
    <property type="evidence" value="ECO:0007669"/>
    <property type="project" value="InterPro"/>
</dbReference>
<feature type="compositionally biased region" description="Low complexity" evidence="1">
    <location>
        <begin position="289"/>
        <end position="303"/>
    </location>
</feature>
<sequence length="311" mass="33451">MTPPDATALGEFLQARRARITPQEAGVTLYGDRRRVPGLRREELALLAGVSSSYYTRLEQGQSRSASVQVLDSIATALRLNDAERAHIHSLARSDGRRPAARRQPVERADPALAELVDALGDVPALILGRRSDVLRWNPLGHALLAGHLDAESPLTPRTRPNMAEIVFLDAHTRSLYTDWRTKSRTVVGSLRIMVAQHPADPALASMIGGLTIASPEFACLWASHRVQACSATVFELDHPLVGTLTVTQQTLRSATNPDQALVTHTAAAGSPSAEALTLLAQIVRTARATGTTRTTRTTRTGAPNVAHATN</sequence>
<gene>
    <name evidence="3" type="ORF">J4E96_08510</name>
</gene>
<dbReference type="SUPFAM" id="SSF47413">
    <property type="entry name" value="lambda repressor-like DNA-binding domains"/>
    <property type="match status" value="1"/>
</dbReference>
<evidence type="ECO:0000256" key="1">
    <source>
        <dbReference type="SAM" id="MobiDB-lite"/>
    </source>
</evidence>
<keyword evidence="4" id="KW-1185">Reference proteome</keyword>
<evidence type="ECO:0000313" key="3">
    <source>
        <dbReference type="EMBL" id="QTE30952.1"/>
    </source>
</evidence>
<dbReference type="Pfam" id="PF17765">
    <property type="entry name" value="MLTR_LBD"/>
    <property type="match status" value="1"/>
</dbReference>
<dbReference type="PANTHER" id="PTHR35010:SF2">
    <property type="entry name" value="BLL4672 PROTEIN"/>
    <property type="match status" value="1"/>
</dbReference>
<dbReference type="Pfam" id="PF13560">
    <property type="entry name" value="HTH_31"/>
    <property type="match status" value="1"/>
</dbReference>
<accession>A0A8A4ZG04</accession>
<dbReference type="RefSeq" id="WP_227425330.1">
    <property type="nucleotide sequence ID" value="NZ_CP071868.1"/>
</dbReference>
<reference evidence="3" key="1">
    <citation type="submission" date="2021-03" db="EMBL/GenBank/DDBJ databases">
        <title>Pengzhenrongella sicca gen. nov., sp. nov., a new member of suborder Micrococcineae isolated from High-Arctic tundra soil.</title>
        <authorList>
            <person name="Peng F."/>
        </authorList>
    </citation>
    <scope>NUCLEOTIDE SEQUENCE</scope>
    <source>
        <strain evidence="3">LRZ-2</strain>
    </source>
</reference>
<protein>
    <submittedName>
        <fullName evidence="3">Helix-turn-helix domain-containing protein</fullName>
    </submittedName>
</protein>
<dbReference type="AlphaFoldDB" id="A0A8A4ZG04"/>
<dbReference type="KEGG" id="psic:J4E96_08510"/>
<feature type="domain" description="HTH cro/C1-type" evidence="2">
    <location>
        <begin position="38"/>
        <end position="85"/>
    </location>
</feature>
<dbReference type="InterPro" id="IPR041413">
    <property type="entry name" value="MLTR_LBD"/>
</dbReference>
<dbReference type="Gene3D" id="3.30.450.180">
    <property type="match status" value="1"/>
</dbReference>
<feature type="region of interest" description="Disordered" evidence="1">
    <location>
        <begin position="289"/>
        <end position="311"/>
    </location>
</feature>
<evidence type="ECO:0000313" key="4">
    <source>
        <dbReference type="Proteomes" id="UP000663937"/>
    </source>
</evidence>
<evidence type="ECO:0000259" key="2">
    <source>
        <dbReference type="PROSITE" id="PS50943"/>
    </source>
</evidence>
<proteinExistence type="predicted"/>
<dbReference type="SMART" id="SM00530">
    <property type="entry name" value="HTH_XRE"/>
    <property type="match status" value="1"/>
</dbReference>
<dbReference type="InterPro" id="IPR001387">
    <property type="entry name" value="Cro/C1-type_HTH"/>
</dbReference>
<name>A0A8A4ZG04_9MICO</name>
<dbReference type="Gene3D" id="1.10.260.40">
    <property type="entry name" value="lambda repressor-like DNA-binding domains"/>
    <property type="match status" value="1"/>
</dbReference>
<dbReference type="PROSITE" id="PS50943">
    <property type="entry name" value="HTH_CROC1"/>
    <property type="match status" value="1"/>
</dbReference>